<accession>A0A0R1RLW0</accession>
<dbReference type="AlphaFoldDB" id="A0A0R1RLW0"/>
<proteinExistence type="predicted"/>
<dbReference type="EMBL" id="AZFF01000009">
    <property type="protein sequence ID" value="KRL54392.1"/>
    <property type="molecule type" value="Genomic_DNA"/>
</dbReference>
<keyword evidence="2" id="KW-1185">Reference proteome</keyword>
<sequence length="146" mass="16451">MAYYHEVFGADHLFRIPVTKNAARDLDLIDTDLNNSTMHGGFEVMGSEILCADDFMNQPQHATNIAILLEFNADDNADVVKAQKFFEHVANSGRVRVTEPYTNAYFGGKRGEFTDEYGVNWIVNCRPHDWVQNAPVIDEAPMNEPA</sequence>
<name>A0A0R1RLW0_9LACO</name>
<dbReference type="OrthoDB" id="9795306at2"/>
<dbReference type="InterPro" id="IPR029068">
    <property type="entry name" value="Glyas_Bleomycin-R_OHBP_Dase"/>
</dbReference>
<evidence type="ECO:0008006" key="3">
    <source>
        <dbReference type="Google" id="ProtNLM"/>
    </source>
</evidence>
<dbReference type="RefSeq" id="WP_017260928.1">
    <property type="nucleotide sequence ID" value="NZ_AUAW01000009.1"/>
</dbReference>
<reference evidence="1 2" key="1">
    <citation type="journal article" date="2015" name="Genome Announc.">
        <title>Expanding the biotechnology potential of lactobacilli through comparative genomics of 213 strains and associated genera.</title>
        <authorList>
            <person name="Sun Z."/>
            <person name="Harris H.M."/>
            <person name="McCann A."/>
            <person name="Guo C."/>
            <person name="Argimon S."/>
            <person name="Zhang W."/>
            <person name="Yang X."/>
            <person name="Jeffery I.B."/>
            <person name="Cooney J.C."/>
            <person name="Kagawa T.F."/>
            <person name="Liu W."/>
            <person name="Song Y."/>
            <person name="Salvetti E."/>
            <person name="Wrobel A."/>
            <person name="Rasinkangas P."/>
            <person name="Parkhill J."/>
            <person name="Rea M.C."/>
            <person name="O'Sullivan O."/>
            <person name="Ritari J."/>
            <person name="Douillard F.P."/>
            <person name="Paul Ross R."/>
            <person name="Yang R."/>
            <person name="Briner A.E."/>
            <person name="Felis G.E."/>
            <person name="de Vos W.M."/>
            <person name="Barrangou R."/>
            <person name="Klaenhammer T.R."/>
            <person name="Caufield P.W."/>
            <person name="Cui Y."/>
            <person name="Zhang H."/>
            <person name="O'Toole P.W."/>
        </authorList>
    </citation>
    <scope>NUCLEOTIDE SEQUENCE [LARGE SCALE GENOMIC DNA]</scope>
    <source>
        <strain evidence="1 2">DSM 15814</strain>
    </source>
</reference>
<gene>
    <name evidence="1" type="ORF">FD35_GL002735</name>
</gene>
<evidence type="ECO:0000313" key="1">
    <source>
        <dbReference type="EMBL" id="KRL54392.1"/>
    </source>
</evidence>
<dbReference type="PANTHER" id="PTHR33990:SF5">
    <property type="entry name" value="PHNB-LIKE DOMAIN-CONTAINING PROTEIN"/>
    <property type="match status" value="1"/>
</dbReference>
<organism evidence="1 2">
    <name type="scientific">Furfurilactobacillus rossiae DSM 15814</name>
    <dbReference type="NCBI Taxonomy" id="1114972"/>
    <lineage>
        <taxon>Bacteria</taxon>
        <taxon>Bacillati</taxon>
        <taxon>Bacillota</taxon>
        <taxon>Bacilli</taxon>
        <taxon>Lactobacillales</taxon>
        <taxon>Lactobacillaceae</taxon>
        <taxon>Furfurilactobacillus</taxon>
    </lineage>
</organism>
<dbReference type="PANTHER" id="PTHR33990">
    <property type="entry name" value="PROTEIN YJDN-RELATED"/>
    <property type="match status" value="1"/>
</dbReference>
<comment type="caution">
    <text evidence="1">The sequence shown here is derived from an EMBL/GenBank/DDBJ whole genome shotgun (WGS) entry which is preliminary data.</text>
</comment>
<dbReference type="PATRIC" id="fig|1114972.6.peg.2803"/>
<evidence type="ECO:0000313" key="2">
    <source>
        <dbReference type="Proteomes" id="UP000051999"/>
    </source>
</evidence>
<dbReference type="Proteomes" id="UP000051999">
    <property type="component" value="Unassembled WGS sequence"/>
</dbReference>
<dbReference type="Gene3D" id="3.10.180.10">
    <property type="entry name" value="2,3-Dihydroxybiphenyl 1,2-Dioxygenase, domain 1"/>
    <property type="match status" value="1"/>
</dbReference>
<protein>
    <recommendedName>
        <fullName evidence="3">PhnB-like domain-containing protein</fullName>
    </recommendedName>
</protein>
<dbReference type="STRING" id="1114972.FD35_GL002735"/>
<dbReference type="eggNOG" id="COG2764">
    <property type="taxonomic scope" value="Bacteria"/>
</dbReference>
<dbReference type="SUPFAM" id="SSF54593">
    <property type="entry name" value="Glyoxalase/Bleomycin resistance protein/Dihydroxybiphenyl dioxygenase"/>
    <property type="match status" value="1"/>
</dbReference>